<dbReference type="GO" id="GO:0005369">
    <property type="term" value="F:taurine:sodium symporter activity"/>
    <property type="evidence" value="ECO:0007669"/>
    <property type="project" value="InterPro"/>
</dbReference>
<dbReference type="PROSITE" id="PS50267">
    <property type="entry name" value="NA_NEUROTRAN_SYMP_3"/>
    <property type="match status" value="1"/>
</dbReference>
<protein>
    <recommendedName>
        <fullName evidence="17">Transporter</fullName>
    </recommendedName>
</protein>
<dbReference type="InterPro" id="IPR000175">
    <property type="entry name" value="Na/ntran_symport"/>
</dbReference>
<evidence type="ECO:0000256" key="3">
    <source>
        <dbReference type="ARBA" id="ARBA00022448"/>
    </source>
</evidence>
<keyword evidence="15" id="KW-0915">Sodium</keyword>
<feature type="transmembrane region" description="Helical" evidence="19">
    <location>
        <begin position="451"/>
        <end position="476"/>
    </location>
</feature>
<feature type="compositionally biased region" description="Basic and acidic residues" evidence="18">
    <location>
        <begin position="19"/>
        <end position="31"/>
    </location>
</feature>
<keyword evidence="10" id="KW-0325">Glycoprotein</keyword>
<dbReference type="GO" id="GO:0005886">
    <property type="term" value="C:plasma membrane"/>
    <property type="evidence" value="ECO:0007669"/>
    <property type="project" value="UniProtKB-SubCell"/>
</dbReference>
<evidence type="ECO:0000256" key="12">
    <source>
        <dbReference type="ARBA" id="ARBA00034027"/>
    </source>
</evidence>
<evidence type="ECO:0000256" key="10">
    <source>
        <dbReference type="ARBA" id="ARBA00023180"/>
    </source>
</evidence>
<dbReference type="GO" id="GO:0042995">
    <property type="term" value="C:cell projection"/>
    <property type="evidence" value="ECO:0007669"/>
    <property type="project" value="TreeGrafter"/>
</dbReference>
<evidence type="ECO:0000256" key="13">
    <source>
        <dbReference type="ARBA" id="ARBA00049062"/>
    </source>
</evidence>
<feature type="binding site" evidence="15">
    <location>
        <position position="324"/>
    </location>
    <ligand>
        <name>Na(+)</name>
        <dbReference type="ChEBI" id="CHEBI:29101"/>
        <label>1</label>
    </ligand>
</feature>
<feature type="transmembrane region" description="Helical" evidence="19">
    <location>
        <begin position="113"/>
        <end position="141"/>
    </location>
</feature>
<evidence type="ECO:0000256" key="9">
    <source>
        <dbReference type="ARBA" id="ARBA00023136"/>
    </source>
</evidence>
<dbReference type="PROSITE" id="PS00754">
    <property type="entry name" value="NA_NEUROTRAN_SYMP_2"/>
    <property type="match status" value="1"/>
</dbReference>
<comment type="similarity">
    <text evidence="2">Belongs to the sodium:neurotransmitter symporter (SNF) (TC 2.A.22) family. SLC6A6 subfamily.</text>
</comment>
<keyword evidence="6 17" id="KW-0812">Transmembrane</keyword>
<dbReference type="SUPFAM" id="SSF161070">
    <property type="entry name" value="SNF-like"/>
    <property type="match status" value="1"/>
</dbReference>
<feature type="transmembrane region" description="Helical" evidence="19">
    <location>
        <begin position="372"/>
        <end position="391"/>
    </location>
</feature>
<evidence type="ECO:0000256" key="5">
    <source>
        <dbReference type="ARBA" id="ARBA00022553"/>
    </source>
</evidence>
<feature type="transmembrane region" description="Helical" evidence="19">
    <location>
        <begin position="71"/>
        <end position="92"/>
    </location>
</feature>
<comment type="catalytic activity">
    <reaction evidence="14">
        <text>hypotaurine(out) + chloride(out) + 2 Na(+)(out) = hypotaurine(in) + chloride(in) + 2 Na(+)(in)</text>
        <dbReference type="Rhea" id="RHEA:71243"/>
        <dbReference type="ChEBI" id="CHEBI:17996"/>
        <dbReference type="ChEBI" id="CHEBI:29101"/>
        <dbReference type="ChEBI" id="CHEBI:57853"/>
    </reaction>
    <physiologicalReaction direction="left-to-right" evidence="14">
        <dbReference type="Rhea" id="RHEA:71244"/>
    </physiologicalReaction>
</comment>
<feature type="region of interest" description="Disordered" evidence="18">
    <location>
        <begin position="9"/>
        <end position="31"/>
    </location>
</feature>
<evidence type="ECO:0000256" key="8">
    <source>
        <dbReference type="ARBA" id="ARBA00022989"/>
    </source>
</evidence>
<keyword evidence="9 19" id="KW-0472">Membrane</keyword>
<dbReference type="PROSITE" id="PS00610">
    <property type="entry name" value="NA_NEUROTRAN_SYMP_1"/>
    <property type="match status" value="1"/>
</dbReference>
<keyword evidence="8 19" id="KW-1133">Transmembrane helix</keyword>
<evidence type="ECO:0000313" key="20">
    <source>
        <dbReference type="Ensembl" id="ENSSFAP00005033749.1"/>
    </source>
</evidence>
<feature type="binding site" evidence="15">
    <location>
        <position position="292"/>
    </location>
    <ligand>
        <name>Na(+)</name>
        <dbReference type="ChEBI" id="CHEBI:29101"/>
        <label>1</label>
    </ligand>
</feature>
<feature type="transmembrane region" description="Helical" evidence="19">
    <location>
        <begin position="281"/>
        <end position="306"/>
    </location>
</feature>
<evidence type="ECO:0000256" key="17">
    <source>
        <dbReference type="RuleBase" id="RU003732"/>
    </source>
</evidence>
<name>A0A672HXU3_SALFA</name>
<sequence length="612" mass="68823">IRFTVFLSHQKTSSTDPGTRPEDEAEGKHPQREKWASKLDFVLSVAGGFVGLGNVWRFPYLCYKNGGGAFLIPYFIFLFGGGLPVFFLEVALGQFTSEGGITCWEKLCPIFTGIGYASIVIVSLLNIYYIVILAWGLYYLFQCFQPELPWAKCKQPWNTDRCIEDTYRKNKSLWVAANASNFTSPVTEFWEHNVLGITRGIEEMGTIKWDLALCLLLVWVICFFCIWKGVKSTGKVVYITATFPFVMLIVLLIRGVTLPGASEGIKFYLYPDLARLKDPEVWIDAGTQIFFSYAICLGAMTSLGSYNKYKYNCYRDCMLLGALNSGTSFVSGFAIFSVLGFMAQEQGVDIADVAESGPGLAFIAYPKAVTMMPFPTVWAILFFIMLLLLGLDSQFVEVEGQITSLVDLYPSFLRKGYRREVFIAIICCISYLLGLTMVTKGGMYVFQLFDYYAASGVCLLWVAFFECVAVAWVYGVDNFYDALEDMMGYRPNPWMKWSWTVVTPLLCMGCFIFSLVKYKPLTYNKVYQYPDWAIGIGWTLALASMICIPMVVVIKIIRSDGPLIEVSANRYQPSSRPADHRGPKDLAYPLDPNGNKGLLLKAPTHTIVETMM</sequence>
<feature type="transmembrane region" description="Helical" evidence="19">
    <location>
        <begin position="41"/>
        <end position="59"/>
    </location>
</feature>
<dbReference type="AlphaFoldDB" id="A0A672HXU3"/>
<dbReference type="PRINTS" id="PR01200">
    <property type="entry name" value="TAUTRANSPORT"/>
</dbReference>
<keyword evidence="15" id="KW-0479">Metal-binding</keyword>
<reference evidence="20" key="1">
    <citation type="submission" date="2019-06" db="EMBL/GenBank/DDBJ databases">
        <authorList>
            <consortium name="Wellcome Sanger Institute Data Sharing"/>
        </authorList>
    </citation>
    <scope>NUCLEOTIDE SEQUENCE [LARGE SCALE GENOMIC DNA]</scope>
</reference>
<gene>
    <name evidence="20" type="primary">LOC115387951</name>
</gene>
<accession>A0A672HXU3</accession>
<feature type="binding site" evidence="15">
    <location>
        <position position="389"/>
    </location>
    <ligand>
        <name>Na(+)</name>
        <dbReference type="ChEBI" id="CHEBI:29101"/>
        <label>1</label>
    </ligand>
</feature>
<feature type="transmembrane region" description="Helical" evidence="19">
    <location>
        <begin position="536"/>
        <end position="557"/>
    </location>
</feature>
<feature type="transmembrane region" description="Helical" evidence="19">
    <location>
        <begin position="497"/>
        <end position="516"/>
    </location>
</feature>
<dbReference type="Ensembl" id="ENSSFAT00005035014.1">
    <property type="protein sequence ID" value="ENSSFAP00005033749.1"/>
    <property type="gene ID" value="ENSSFAG00005015819.1"/>
</dbReference>
<evidence type="ECO:0000256" key="19">
    <source>
        <dbReference type="SAM" id="Phobius"/>
    </source>
</evidence>
<evidence type="ECO:0000256" key="14">
    <source>
        <dbReference type="ARBA" id="ARBA00049351"/>
    </source>
</evidence>
<dbReference type="Proteomes" id="UP000472267">
    <property type="component" value="Chromosome 5"/>
</dbReference>
<evidence type="ECO:0000313" key="21">
    <source>
        <dbReference type="Proteomes" id="UP000472267"/>
    </source>
</evidence>
<dbReference type="InterPro" id="IPR037272">
    <property type="entry name" value="SNS_sf"/>
</dbReference>
<comment type="subcellular location">
    <subcellularLocation>
        <location evidence="1">Cell membrane</location>
        <topology evidence="1">Multi-pass membrane protein</topology>
    </subcellularLocation>
</comment>
<comment type="catalytic activity">
    <reaction evidence="13">
        <text>taurine(out) + chloride(out) + 2 Na(+)(out) = taurine(in) + chloride(in) + 2 Na(+)(in)</text>
        <dbReference type="Rhea" id="RHEA:71223"/>
        <dbReference type="ChEBI" id="CHEBI:17996"/>
        <dbReference type="ChEBI" id="CHEBI:29101"/>
        <dbReference type="ChEBI" id="CHEBI:507393"/>
    </reaction>
    <physiologicalReaction direction="left-to-right" evidence="13">
        <dbReference type="Rhea" id="RHEA:71224"/>
    </physiologicalReaction>
</comment>
<feature type="binding site" evidence="15">
    <location>
        <position position="393"/>
    </location>
    <ligand>
        <name>Na(+)</name>
        <dbReference type="ChEBI" id="CHEBI:29101"/>
        <label>1</label>
    </ligand>
</feature>
<dbReference type="PANTHER" id="PTHR11616">
    <property type="entry name" value="SODIUM/CHLORIDE DEPENDENT TRANSPORTER"/>
    <property type="match status" value="1"/>
</dbReference>
<dbReference type="GO" id="GO:0005332">
    <property type="term" value="F:gamma-aminobutyric acid:sodium:chloride symporter activity"/>
    <property type="evidence" value="ECO:0007669"/>
    <property type="project" value="TreeGrafter"/>
</dbReference>
<feature type="disulfide bond" evidence="16">
    <location>
        <begin position="153"/>
        <end position="162"/>
    </location>
</feature>
<evidence type="ECO:0000256" key="7">
    <source>
        <dbReference type="ARBA" id="ARBA00022847"/>
    </source>
</evidence>
<evidence type="ECO:0000256" key="16">
    <source>
        <dbReference type="PIRSR" id="PIRSR600175-2"/>
    </source>
</evidence>
<dbReference type="GO" id="GO:0006836">
    <property type="term" value="P:neurotransmitter transport"/>
    <property type="evidence" value="ECO:0007669"/>
    <property type="project" value="InterPro"/>
</dbReference>
<evidence type="ECO:0000256" key="6">
    <source>
        <dbReference type="ARBA" id="ARBA00022692"/>
    </source>
</evidence>
<proteinExistence type="inferred from homology"/>
<comment type="catalytic activity">
    <reaction evidence="11">
        <text>4-aminobutanoate(out) + chloride(out) + 2 Na(+)(out) = 4-aminobutanoate(in) + chloride(in) + 2 Na(+)(in)</text>
        <dbReference type="Rhea" id="RHEA:70687"/>
        <dbReference type="ChEBI" id="CHEBI:17996"/>
        <dbReference type="ChEBI" id="CHEBI:29101"/>
        <dbReference type="ChEBI" id="CHEBI:59888"/>
    </reaction>
    <physiologicalReaction direction="left-to-right" evidence="11">
        <dbReference type="Rhea" id="RHEA:70688"/>
    </physiologicalReaction>
</comment>
<evidence type="ECO:0000256" key="11">
    <source>
        <dbReference type="ARBA" id="ARBA00033998"/>
    </source>
</evidence>
<feature type="binding site" evidence="15">
    <location>
        <position position="392"/>
    </location>
    <ligand>
        <name>Na(+)</name>
        <dbReference type="ChEBI" id="CHEBI:29101"/>
        <label>1</label>
    </ligand>
</feature>
<feature type="transmembrane region" description="Helical" evidence="19">
    <location>
        <begin position="236"/>
        <end position="261"/>
    </location>
</feature>
<organism evidence="20 21">
    <name type="scientific">Salarias fasciatus</name>
    <name type="common">Jewelled blenny</name>
    <name type="synonym">Blennius fasciatus</name>
    <dbReference type="NCBI Taxonomy" id="181472"/>
    <lineage>
        <taxon>Eukaryota</taxon>
        <taxon>Metazoa</taxon>
        <taxon>Chordata</taxon>
        <taxon>Craniata</taxon>
        <taxon>Vertebrata</taxon>
        <taxon>Euteleostomi</taxon>
        <taxon>Actinopterygii</taxon>
        <taxon>Neopterygii</taxon>
        <taxon>Teleostei</taxon>
        <taxon>Neoteleostei</taxon>
        <taxon>Acanthomorphata</taxon>
        <taxon>Ovalentaria</taxon>
        <taxon>Blenniimorphae</taxon>
        <taxon>Blenniiformes</taxon>
        <taxon>Blennioidei</taxon>
        <taxon>Blenniidae</taxon>
        <taxon>Salariinae</taxon>
        <taxon>Salarias</taxon>
    </lineage>
</organism>
<keyword evidence="7 17" id="KW-0769">Symport</keyword>
<feature type="binding site" evidence="15">
    <location>
        <position position="54"/>
    </location>
    <ligand>
        <name>Na(+)</name>
        <dbReference type="ChEBI" id="CHEBI:29101"/>
        <label>1</label>
    </ligand>
</feature>
<reference evidence="20" key="2">
    <citation type="submission" date="2025-08" db="UniProtKB">
        <authorList>
            <consortium name="Ensembl"/>
        </authorList>
    </citation>
    <scope>IDENTIFICATION</scope>
</reference>
<evidence type="ECO:0000256" key="4">
    <source>
        <dbReference type="ARBA" id="ARBA00022475"/>
    </source>
</evidence>
<evidence type="ECO:0000256" key="15">
    <source>
        <dbReference type="PIRSR" id="PIRSR600175-1"/>
    </source>
</evidence>
<dbReference type="PRINTS" id="PR00176">
    <property type="entry name" value="NANEUSMPORT"/>
</dbReference>
<feature type="transmembrane region" description="Helical" evidence="19">
    <location>
        <begin position="209"/>
        <end position="227"/>
    </location>
</feature>
<comment type="catalytic activity">
    <reaction evidence="12">
        <text>beta-alanine(out) + chloride(out) + 2 Na(+)(out) = beta-alanine(in) + chloride(in) + 2 Na(+)(in)</text>
        <dbReference type="Rhea" id="RHEA:71247"/>
        <dbReference type="ChEBI" id="CHEBI:17996"/>
        <dbReference type="ChEBI" id="CHEBI:29101"/>
        <dbReference type="ChEBI" id="CHEBI:57966"/>
    </reaction>
    <physiologicalReaction direction="left-to-right" evidence="12">
        <dbReference type="Rhea" id="RHEA:71248"/>
    </physiologicalReaction>
</comment>
<keyword evidence="4" id="KW-1003">Cell membrane</keyword>
<keyword evidence="5" id="KW-0597">Phosphoprotein</keyword>
<reference evidence="20" key="3">
    <citation type="submission" date="2025-09" db="UniProtKB">
        <authorList>
            <consortium name="Ensembl"/>
        </authorList>
    </citation>
    <scope>IDENTIFICATION</scope>
</reference>
<evidence type="ECO:0000256" key="18">
    <source>
        <dbReference type="SAM" id="MobiDB-lite"/>
    </source>
</evidence>
<evidence type="ECO:0000256" key="1">
    <source>
        <dbReference type="ARBA" id="ARBA00004651"/>
    </source>
</evidence>
<dbReference type="InterPro" id="IPR002434">
    <property type="entry name" value="Na/ntran_symport_taurine"/>
</dbReference>
<keyword evidence="3 17" id="KW-0813">Transport</keyword>
<dbReference type="PANTHER" id="PTHR11616:SF141">
    <property type="entry name" value="SODIUM- AND CHLORIDE-DEPENDENT TAURINE TRANSPORTER"/>
    <property type="match status" value="1"/>
</dbReference>
<feature type="transmembrane region" description="Helical" evidence="19">
    <location>
        <begin position="318"/>
        <end position="343"/>
    </location>
</feature>
<feature type="binding site" evidence="15">
    <location>
        <position position="47"/>
    </location>
    <ligand>
        <name>Na(+)</name>
        <dbReference type="ChEBI" id="CHEBI:29101"/>
        <label>1</label>
    </ligand>
</feature>
<keyword evidence="16" id="KW-1015">Disulfide bond</keyword>
<keyword evidence="21" id="KW-1185">Reference proteome</keyword>
<feature type="binding site" evidence="15">
    <location>
        <position position="50"/>
    </location>
    <ligand>
        <name>Na(+)</name>
        <dbReference type="ChEBI" id="CHEBI:29101"/>
        <label>1</label>
    </ligand>
</feature>
<feature type="transmembrane region" description="Helical" evidence="19">
    <location>
        <begin position="421"/>
        <end position="439"/>
    </location>
</feature>
<dbReference type="Pfam" id="PF00209">
    <property type="entry name" value="SNF"/>
    <property type="match status" value="1"/>
</dbReference>
<evidence type="ECO:0000256" key="2">
    <source>
        <dbReference type="ARBA" id="ARBA00006123"/>
    </source>
</evidence>
<dbReference type="GO" id="GO:0046872">
    <property type="term" value="F:metal ion binding"/>
    <property type="evidence" value="ECO:0007669"/>
    <property type="project" value="UniProtKB-KW"/>
</dbReference>